<dbReference type="Proteomes" id="UP000614996">
    <property type="component" value="Unassembled WGS sequence"/>
</dbReference>
<feature type="region of interest" description="Disordered" evidence="1">
    <location>
        <begin position="1"/>
        <end position="31"/>
    </location>
</feature>
<name>A0A8J4ALG3_9ACTN</name>
<accession>A0A8J4ALG3</accession>
<comment type="caution">
    <text evidence="2">The sequence shown here is derived from an EMBL/GenBank/DDBJ whole genome shotgun (WGS) entry which is preliminary data.</text>
</comment>
<dbReference type="EMBL" id="BOPO01000128">
    <property type="protein sequence ID" value="GIL30903.1"/>
    <property type="molecule type" value="Genomic_DNA"/>
</dbReference>
<evidence type="ECO:0000256" key="1">
    <source>
        <dbReference type="SAM" id="MobiDB-lite"/>
    </source>
</evidence>
<gene>
    <name evidence="2" type="ORF">NUM_61570</name>
</gene>
<evidence type="ECO:0000313" key="2">
    <source>
        <dbReference type="EMBL" id="GIL30903.1"/>
    </source>
</evidence>
<protein>
    <submittedName>
        <fullName evidence="2">Uncharacterized protein</fullName>
    </submittedName>
</protein>
<dbReference type="AlphaFoldDB" id="A0A8J4ALG3"/>
<reference evidence="3" key="1">
    <citation type="journal article" date="2021" name="Int. J. Syst. Evol. Microbiol.">
        <title>Actinocatenispora comari sp. nov., an endophytic actinomycete isolated from aerial parts of Comarum salesowianum.</title>
        <authorList>
            <person name="Oyunbileg N."/>
            <person name="Iizaka Y."/>
            <person name="Hamada M."/>
            <person name="Davaapurev B.O."/>
            <person name="Fukumoto A."/>
            <person name="Tsetseg B."/>
            <person name="Kato F."/>
            <person name="Tamura T."/>
            <person name="Batkhuu J."/>
            <person name="Anzai Y."/>
        </authorList>
    </citation>
    <scope>NUCLEOTIDE SEQUENCE [LARGE SCALE GENOMIC DNA]</scope>
    <source>
        <strain evidence="3">NUM-2625</strain>
    </source>
</reference>
<keyword evidence="3" id="KW-1185">Reference proteome</keyword>
<evidence type="ECO:0000313" key="3">
    <source>
        <dbReference type="Proteomes" id="UP000614996"/>
    </source>
</evidence>
<proteinExistence type="predicted"/>
<organism evidence="2 3">
    <name type="scientific">Actinocatenispora comari</name>
    <dbReference type="NCBI Taxonomy" id="2807577"/>
    <lineage>
        <taxon>Bacteria</taxon>
        <taxon>Bacillati</taxon>
        <taxon>Actinomycetota</taxon>
        <taxon>Actinomycetes</taxon>
        <taxon>Micromonosporales</taxon>
        <taxon>Micromonosporaceae</taxon>
        <taxon>Actinocatenispora</taxon>
    </lineage>
</organism>
<sequence>MRVERHGLVDARTVPSEKTPPGKADSLDAQGRAHRDEFWMAWGF</sequence>